<feature type="compositionally biased region" description="Low complexity" evidence="1">
    <location>
        <begin position="384"/>
        <end position="405"/>
    </location>
</feature>
<evidence type="ECO:0000313" key="3">
    <source>
        <dbReference type="Proteomes" id="UP001438707"/>
    </source>
</evidence>
<accession>A0AAW1RSH7</accession>
<dbReference type="InterPro" id="IPR015943">
    <property type="entry name" value="WD40/YVTN_repeat-like_dom_sf"/>
</dbReference>
<feature type="region of interest" description="Disordered" evidence="1">
    <location>
        <begin position="332"/>
        <end position="421"/>
    </location>
</feature>
<keyword evidence="3" id="KW-1185">Reference proteome</keyword>
<dbReference type="PANTHER" id="PTHR45589:SF1">
    <property type="entry name" value="WD REPEAT DOMAIN 62, ISOFORM G"/>
    <property type="match status" value="1"/>
</dbReference>
<feature type="region of interest" description="Disordered" evidence="1">
    <location>
        <begin position="512"/>
        <end position="532"/>
    </location>
</feature>
<feature type="compositionally biased region" description="Basic and acidic residues" evidence="1">
    <location>
        <begin position="1044"/>
        <end position="1061"/>
    </location>
</feature>
<feature type="region of interest" description="Disordered" evidence="1">
    <location>
        <begin position="1500"/>
        <end position="1576"/>
    </location>
</feature>
<feature type="region of interest" description="Disordered" evidence="1">
    <location>
        <begin position="468"/>
        <end position="488"/>
    </location>
</feature>
<dbReference type="EMBL" id="JALJOS010000007">
    <property type="protein sequence ID" value="KAK9836649.1"/>
    <property type="molecule type" value="Genomic_DNA"/>
</dbReference>
<dbReference type="InterPro" id="IPR001680">
    <property type="entry name" value="WD40_rpt"/>
</dbReference>
<feature type="compositionally biased region" description="Low complexity" evidence="1">
    <location>
        <begin position="1708"/>
        <end position="1721"/>
    </location>
</feature>
<feature type="compositionally biased region" description="Basic and acidic residues" evidence="1">
    <location>
        <begin position="519"/>
        <end position="529"/>
    </location>
</feature>
<feature type="region of interest" description="Disordered" evidence="1">
    <location>
        <begin position="1026"/>
        <end position="1079"/>
    </location>
</feature>
<feature type="region of interest" description="Disordered" evidence="1">
    <location>
        <begin position="1202"/>
        <end position="1287"/>
    </location>
</feature>
<name>A0AAW1RSH7_9CHLO</name>
<proteinExistence type="predicted"/>
<dbReference type="Proteomes" id="UP001438707">
    <property type="component" value="Unassembled WGS sequence"/>
</dbReference>
<feature type="region of interest" description="Disordered" evidence="1">
    <location>
        <begin position="1318"/>
        <end position="1346"/>
    </location>
</feature>
<feature type="compositionally biased region" description="Low complexity" evidence="1">
    <location>
        <begin position="1208"/>
        <end position="1218"/>
    </location>
</feature>
<feature type="compositionally biased region" description="Polar residues" evidence="1">
    <location>
        <begin position="924"/>
        <end position="933"/>
    </location>
</feature>
<feature type="compositionally biased region" description="Polar residues" evidence="1">
    <location>
        <begin position="1640"/>
        <end position="1676"/>
    </location>
</feature>
<feature type="compositionally biased region" description="Basic residues" evidence="1">
    <location>
        <begin position="356"/>
        <end position="366"/>
    </location>
</feature>
<protein>
    <submittedName>
        <fullName evidence="2">Uncharacterized protein</fullName>
    </submittedName>
</protein>
<feature type="compositionally biased region" description="Low complexity" evidence="1">
    <location>
        <begin position="962"/>
        <end position="978"/>
    </location>
</feature>
<comment type="caution">
    <text evidence="2">The sequence shown here is derived from an EMBL/GenBank/DDBJ whole genome shotgun (WGS) entry which is preliminary data.</text>
</comment>
<feature type="compositionally biased region" description="Polar residues" evidence="1">
    <location>
        <begin position="713"/>
        <end position="732"/>
    </location>
</feature>
<dbReference type="PANTHER" id="PTHR45589">
    <property type="entry name" value="WD REPEAT DOMAIN 62, ISOFORM G"/>
    <property type="match status" value="1"/>
</dbReference>
<feature type="region of interest" description="Disordered" evidence="1">
    <location>
        <begin position="1591"/>
        <end position="1925"/>
    </location>
</feature>
<feature type="compositionally biased region" description="Basic and acidic residues" evidence="1">
    <location>
        <begin position="1243"/>
        <end position="1262"/>
    </location>
</feature>
<evidence type="ECO:0000313" key="2">
    <source>
        <dbReference type="EMBL" id="KAK9836649.1"/>
    </source>
</evidence>
<dbReference type="Gene3D" id="2.130.10.10">
    <property type="entry name" value="YVTN repeat-like/Quinoprotein amine dehydrogenase"/>
    <property type="match status" value="1"/>
</dbReference>
<reference evidence="2 3" key="1">
    <citation type="journal article" date="2024" name="Nat. Commun.">
        <title>Phylogenomics reveals the evolutionary origins of lichenization in chlorophyte algae.</title>
        <authorList>
            <person name="Puginier C."/>
            <person name="Libourel C."/>
            <person name="Otte J."/>
            <person name="Skaloud P."/>
            <person name="Haon M."/>
            <person name="Grisel S."/>
            <person name="Petersen M."/>
            <person name="Berrin J.G."/>
            <person name="Delaux P.M."/>
            <person name="Dal Grande F."/>
            <person name="Keller J."/>
        </authorList>
    </citation>
    <scope>NUCLEOTIDE SEQUENCE [LARGE SCALE GENOMIC DNA]</scope>
    <source>
        <strain evidence="2 3">SAG 2145</strain>
    </source>
</reference>
<dbReference type="InterPro" id="IPR036322">
    <property type="entry name" value="WD40_repeat_dom_sf"/>
</dbReference>
<feature type="compositionally biased region" description="Polar residues" evidence="1">
    <location>
        <begin position="1738"/>
        <end position="1765"/>
    </location>
</feature>
<evidence type="ECO:0000256" key="1">
    <source>
        <dbReference type="SAM" id="MobiDB-lite"/>
    </source>
</evidence>
<dbReference type="InterPro" id="IPR052779">
    <property type="entry name" value="WDR62"/>
</dbReference>
<feature type="region of interest" description="Disordered" evidence="1">
    <location>
        <begin position="846"/>
        <end position="984"/>
    </location>
</feature>
<feature type="region of interest" description="Disordered" evidence="1">
    <location>
        <begin position="1359"/>
        <end position="1407"/>
    </location>
</feature>
<feature type="region of interest" description="Disordered" evidence="1">
    <location>
        <begin position="1425"/>
        <end position="1471"/>
    </location>
</feature>
<organism evidence="2 3">
    <name type="scientific">Apatococcus lobatus</name>
    <dbReference type="NCBI Taxonomy" id="904363"/>
    <lineage>
        <taxon>Eukaryota</taxon>
        <taxon>Viridiplantae</taxon>
        <taxon>Chlorophyta</taxon>
        <taxon>core chlorophytes</taxon>
        <taxon>Trebouxiophyceae</taxon>
        <taxon>Chlorellales</taxon>
        <taxon>Chlorellaceae</taxon>
        <taxon>Apatococcus</taxon>
    </lineage>
</organism>
<feature type="compositionally biased region" description="Polar residues" evidence="1">
    <location>
        <begin position="1790"/>
        <end position="1830"/>
    </location>
</feature>
<dbReference type="SMART" id="SM00320">
    <property type="entry name" value="WD40"/>
    <property type="match status" value="3"/>
</dbReference>
<feature type="compositionally biased region" description="Polar residues" evidence="1">
    <location>
        <begin position="868"/>
        <end position="879"/>
    </location>
</feature>
<feature type="region of interest" description="Disordered" evidence="1">
    <location>
        <begin position="1103"/>
        <end position="1125"/>
    </location>
</feature>
<feature type="region of interest" description="Disordered" evidence="1">
    <location>
        <begin position="696"/>
        <end position="740"/>
    </location>
</feature>
<sequence length="2025" mass="213513">MRWRQKQKPHEAQPGPGLVLAPAGPREVVCAAAAQVLIWSLDTQEVQLCLKADDLEEQRCSVGATSDGQMIAAGLVGKHPVVLVWDRADPGMPVARLKAHRFDITSLTFDAQGMRLATAGNAADGQICIWDCNTWTLLSRHHRQSDVRSLAFVGHALISVGQAHVKVWTLQEGGVAGVRMSAGAPGGMSISTKALPLNEQKSSTILAIATDESGRSTNGSVYLLTDSGAILLVRSSWRSIDRVVDSEVADAASLAVSPTMLACCGTMEASLFANGTLMQLAVIALGPRSAQLCSWPSCAFLGHDHLVTGHLSTKLTIWDVSTPSEARLSHEVAIDGMDPQITQGERSAQKPESSKRRLLSWRKAKPHQQPAAAEGLQRSSSFTAGGLSAGRSSASFSHRSLSMSANSTQAGIVPRQDSGTGERMLPSALLPAWARSKQQTAVTPTSKEITSYDLGLVDRSASQTGSAAERYAGISSSDSSQDVEGPAEAGLACQDDEATANTCGSREMPNAELAAKEPASTERSPHRQDASAPGFLARISPNAQGVAMSLAVPSPSRLGRPPLQIAKSLDERSLPLQPIKEADEGRGTLREALTGMQAELDALSSTWSSLKDPWPARRAAAMGKGHDRQLPDPGQLDTPNQAMLPMPAAASAAEVHRAVADGGPALLEGHPDEYLEQESWDQPAWASWHQNQLGVQQAGVREVSKQTEGPCDEQQQQSCPPSTLGSGPSTVPSAGGQPKALNFDVSPMSVMSTPEIMRPMARHPIYGLLDSGSLSSSSSRSTCLRPALHGNPAFDSSGSRGLIATAACKALAQNPTFGLDVNRSPQQPTLQMRRMSIAWKENHAAPEQLPKALPTSPAPSGPSPMGHSPQNPWDRSPNASRGAGPENSASFGDWHSRMGSPPSHTMQSHLLLHNAAPHHGGNSRPASLPSSPTFPMPRSLPHSPKFPTAGFHAPSPAHSAVGSCSPKSHPSSGSDGSPMLQSNGDQLGRVSLAEHGEEVCMSGNRMQRPELPAWSASEQGMLLRVSKPQNMPPGQPDSGSDGGSRQEDADRQQNTRHHQECAGDPATTPAEQEEQATSTVISNRVNHASNVCGKAIAVSVNSHHQAAEQEAAHFNDSSHQQLSRDSHSARCQPAELSKPCEMDRTSGVLELDNARQAASHWPPEISLEPATAARQAALASAASAAVLQAEGMAVQTDISKLDDEPEASDGSANLAAAAPEQQPSARAISATGSRHSPMALGHHNADDCKESSPRALREHHPAPENSMRPMRHSGASEGQRAAFAAVQRQEHVPADEYMERPLRPEDACEGPTKVALTEFHKQEEDISPTRPGQSPRASRQDHPAPKYMENTVRSANALERPAGAALADAQEVEEKEVSPGRLVQSSRAFTEDHPAAEVPDTPGEHREALGPATAALAESQKQMLEVNPARPGQCQRGLNDNHPAVEYSESPLRPGDALEGPARAALAEVQRQKEERQRAAAALWKQMQDLSLQTNAMLLGAMHPSPPRPRPPHPRHPPATPEVEDTEGPLPTNAPPDVPSGSSNSSLACRAKPQPSVVHQELIAPEQSAPVWQPEGLTECIDAESARHVALENAVSSEAPETADGSSSLDGGCRQGPSAAAQTAVAPSLGAQPAPWPLPESSTAVVRQAAVQPQPSVRRSGVQNGPGNSLRASQRAASVLLGDRKASGEGSSQGSGPRGKENRARFSNGMAPPANAANGPAKPSTRMEPMRASMSRAARTSLTGAQLTCQVQRSASTGQGNTSGSKEGPTRRGAGSSKGPSAERAPAARPQTTWGRPSSAPSQQNGTTGPQDFLRRSTQSMQGLRQSWNLGATRPRTSPAAAQPKKRTSSMHASTACEIQRGTLASKEQPQKVKATQKSQAGWKIGASKAPLPSCTTRRRSQAGAAPAVPSTPRQALAAEVEQRSGNDSASLPMLKATCHASMQQLAAASAQACRLLISCRDRPPSPDAPNGNADFIAVCRALEVAMQQTASHLTAAVVSHHSCQVATFYPGHEPLCKAQKAWPS</sequence>
<gene>
    <name evidence="2" type="ORF">WJX74_005344</name>
</gene>
<dbReference type="SUPFAM" id="SSF50978">
    <property type="entry name" value="WD40 repeat-like"/>
    <property type="match status" value="1"/>
</dbReference>